<accession>A0A2N6Q8D4</accession>
<name>A0A2N6Q8D4_9BACT</name>
<sequence>MMLHDIKHLLEEMEAKVGKSASNLLTEDEKIVHILTKHVLCKNLSCVQKAWDCLKRKEKPSDATLDKLALLAGFQNWKDLKIALHGENSAELNYDDEEEIAKK</sequence>
<organism evidence="1 2">
    <name type="scientific">Hoylesella timonensis</name>
    <dbReference type="NCBI Taxonomy" id="386414"/>
    <lineage>
        <taxon>Bacteria</taxon>
        <taxon>Pseudomonadati</taxon>
        <taxon>Bacteroidota</taxon>
        <taxon>Bacteroidia</taxon>
        <taxon>Bacteroidales</taxon>
        <taxon>Prevotellaceae</taxon>
        <taxon>Hoylesella</taxon>
    </lineage>
</organism>
<comment type="caution">
    <text evidence="1">The sequence shown here is derived from an EMBL/GenBank/DDBJ whole genome shotgun (WGS) entry which is preliminary data.</text>
</comment>
<dbReference type="RefSeq" id="WP_008122926.1">
    <property type="nucleotide sequence ID" value="NZ_JBETXH010000005.1"/>
</dbReference>
<dbReference type="Proteomes" id="UP000235661">
    <property type="component" value="Unassembled WGS sequence"/>
</dbReference>
<dbReference type="AlphaFoldDB" id="A0A2N6Q8D4"/>
<evidence type="ECO:0000313" key="1">
    <source>
        <dbReference type="EMBL" id="PMC11275.1"/>
    </source>
</evidence>
<gene>
    <name evidence="1" type="ORF">CJ232_00545</name>
</gene>
<proteinExistence type="predicted"/>
<dbReference type="STRING" id="1122992.GCA_000455445_00614"/>
<protein>
    <submittedName>
        <fullName evidence="1">Uncharacterized protein</fullName>
    </submittedName>
</protein>
<evidence type="ECO:0000313" key="2">
    <source>
        <dbReference type="Proteomes" id="UP000235661"/>
    </source>
</evidence>
<dbReference type="EMBL" id="PNGI01000001">
    <property type="protein sequence ID" value="PMC11275.1"/>
    <property type="molecule type" value="Genomic_DNA"/>
</dbReference>
<reference evidence="1 2" key="1">
    <citation type="submission" date="2017-09" db="EMBL/GenBank/DDBJ databases">
        <title>Bacterial strain isolated from the female urinary microbiota.</title>
        <authorList>
            <person name="Thomas-White K."/>
            <person name="Kumar N."/>
            <person name="Forster S."/>
            <person name="Putonti C."/>
            <person name="Lawley T."/>
            <person name="Wolfe A.J."/>
        </authorList>
    </citation>
    <scope>NUCLEOTIDE SEQUENCE [LARGE SCALE GENOMIC DNA]</scope>
    <source>
        <strain evidence="1 2">UMB0818</strain>
    </source>
</reference>